<evidence type="ECO:0000256" key="1">
    <source>
        <dbReference type="SAM" id="MobiDB-lite"/>
    </source>
</evidence>
<evidence type="ECO:0000313" key="3">
    <source>
        <dbReference type="Proteomes" id="UP001353858"/>
    </source>
</evidence>
<accession>A0AAN7QKK8</accession>
<feature type="compositionally biased region" description="Basic and acidic residues" evidence="1">
    <location>
        <begin position="163"/>
        <end position="176"/>
    </location>
</feature>
<gene>
    <name evidence="2" type="ORF">RN001_005817</name>
</gene>
<reference evidence="3" key="1">
    <citation type="submission" date="2023-01" db="EMBL/GenBank/DDBJ databases">
        <title>Key to firefly adult light organ development and bioluminescence: homeobox transcription factors regulate luciferase expression and transportation to peroxisome.</title>
        <authorList>
            <person name="Fu X."/>
        </authorList>
    </citation>
    <scope>NUCLEOTIDE SEQUENCE [LARGE SCALE GENOMIC DNA]</scope>
</reference>
<dbReference type="Proteomes" id="UP001353858">
    <property type="component" value="Unassembled WGS sequence"/>
</dbReference>
<comment type="caution">
    <text evidence="2">The sequence shown here is derived from an EMBL/GenBank/DDBJ whole genome shotgun (WGS) entry which is preliminary data.</text>
</comment>
<feature type="region of interest" description="Disordered" evidence="1">
    <location>
        <begin position="157"/>
        <end position="244"/>
    </location>
</feature>
<dbReference type="EMBL" id="JARPUR010000002">
    <property type="protein sequence ID" value="KAK4882498.1"/>
    <property type="molecule type" value="Genomic_DNA"/>
</dbReference>
<keyword evidence="3" id="KW-1185">Reference proteome</keyword>
<feature type="compositionally biased region" description="Polar residues" evidence="1">
    <location>
        <begin position="234"/>
        <end position="244"/>
    </location>
</feature>
<dbReference type="AlphaFoldDB" id="A0AAN7QKK8"/>
<protein>
    <submittedName>
        <fullName evidence="2">Uncharacterized protein</fullName>
    </submittedName>
</protein>
<name>A0AAN7QKK8_9COLE</name>
<organism evidence="2 3">
    <name type="scientific">Aquatica leii</name>
    <dbReference type="NCBI Taxonomy" id="1421715"/>
    <lineage>
        <taxon>Eukaryota</taxon>
        <taxon>Metazoa</taxon>
        <taxon>Ecdysozoa</taxon>
        <taxon>Arthropoda</taxon>
        <taxon>Hexapoda</taxon>
        <taxon>Insecta</taxon>
        <taxon>Pterygota</taxon>
        <taxon>Neoptera</taxon>
        <taxon>Endopterygota</taxon>
        <taxon>Coleoptera</taxon>
        <taxon>Polyphaga</taxon>
        <taxon>Elateriformia</taxon>
        <taxon>Elateroidea</taxon>
        <taxon>Lampyridae</taxon>
        <taxon>Luciolinae</taxon>
        <taxon>Aquatica</taxon>
    </lineage>
</organism>
<evidence type="ECO:0000313" key="2">
    <source>
        <dbReference type="EMBL" id="KAK4882498.1"/>
    </source>
</evidence>
<proteinExistence type="predicted"/>
<sequence length="244" mass="27982">MSEKPLRKRVLCIACTQYNGKLQQLHKIDNLVYNDNNDEHQYAQPLKNINLDKEILNPNSVNQEKENLKEEFSEILALMNSNDDVQIVKKYLKSMKITLLANMQNSNKQFETSAGKPLNCKRLIEKQNRFYSTKRRVPVKDIPVNQAEREEILEALALASSSRDSENMSSRDKNEEERDTYEDSQSSTDRRDNFRGRGRGGSPRNTQPKPKPKPISSPITPVVNPNLQPKHLATSPSTMKNDPM</sequence>